<accession>A0ABX8H2I6</accession>
<sequence length="946" mass="107453">MKKILALLLMCLSMQTLIAQEKEKSNFGLRAPQDPNTVPKSKSKTIDKALRVGPEVKSVTKVSEENEIIIQDNWTLIEEEKLRHTGFDISTADYNDDDWYTATVPGTVLTTLVNEGVYPDPYFGVYNTSIPEDLCRKNWWYRTTFSVPQTQGNSEKKYLILNGINYRAIVWVNGTKVGRLDGAFVTGKFDITALVQDNNTIAVQVLPPPNPGIPQEAHLADRGVNGGQLCMDGPTFISSEGWDWIPGIRDRNIGIWQDVRVRFEGGVSIENPFVVTDLDLPDLSKAKVNITSSFQNKSKDAKEVIVEAKIENKVVSKSFKIEGNSTEEIALSAEEFKELNFKNPRLWWPNGYGKPELYTLELSVKDKAGKQLDNKVIKFGIRELSFGLTVDAGEKQNARIEYNPLSDNTKDTYFLNNRKPRKVQPGVFVPSIAEGYSLDQFKKGEDAQLSPYLVIKVNGVKIFVKGGNWGMDDGMKRVSRERLEPYMKLHQDAHFNLIRNWTGESTEEEFYALCDEYGMMVWNDFWLSTQNHNLLPNDEVLFMNNAKEVVLKYRNHPSIVVWCPRNEGYAPESLETKLSTLVTKYDGTRFYQGNSRNLNLKSSGPWKYVKDPTYYADHKVGGFSSELGTTSIPTAESMRKMMAEEDLWPINDVWAYHDFHWGQEDYVDHLNELYGDATGIDDFCKKAQFINYNSHRNMFESWNSKLWNNTTGLLLWMTHPAWPSTVWQVYSWDYETFGSYYASKKGSEPIHIQRNVQNQQIEIANASQTALTKAVASVDVFDVYGKKLASDSYKVNVPKNQLTVVTTTDLAKNIDTIYLIRLTLRDKAKNIISINEYWEKSEEENFEVMNTLASVKLNVKELTANSKSRKFKISNTSNVPALNVKLNALSAATGEVILPAYFSDGYFALLPGESRIIDLDKLNLTEEIKIRVTGYNVSEGNVSPVF</sequence>
<dbReference type="InterPro" id="IPR006102">
    <property type="entry name" value="Ig-like_GH2"/>
</dbReference>
<evidence type="ECO:0000259" key="7">
    <source>
        <dbReference type="Pfam" id="PF18368"/>
    </source>
</evidence>
<dbReference type="SUPFAM" id="SSF49785">
    <property type="entry name" value="Galactose-binding domain-like"/>
    <property type="match status" value="1"/>
</dbReference>
<name>A0ABX8H2I6_9BACT</name>
<dbReference type="InterPro" id="IPR043534">
    <property type="entry name" value="EBDG/EBM"/>
</dbReference>
<feature type="domain" description="Glycoside hydrolase family 2 catalytic" evidence="6">
    <location>
        <begin position="457"/>
        <end position="590"/>
    </location>
</feature>
<dbReference type="RefSeq" id="WP_144076292.1">
    <property type="nucleotide sequence ID" value="NZ_CP076129.1"/>
</dbReference>
<dbReference type="InterPro" id="IPR036156">
    <property type="entry name" value="Beta-gal/glucu_dom_sf"/>
</dbReference>
<dbReference type="Gene3D" id="2.60.40.10">
    <property type="entry name" value="Immunoglobulins"/>
    <property type="match status" value="2"/>
</dbReference>
<dbReference type="Pfam" id="PF18368">
    <property type="entry name" value="Ig_GlcNase"/>
    <property type="match status" value="1"/>
</dbReference>
<reference evidence="9 10" key="1">
    <citation type="submission" date="2021-05" db="EMBL/GenBank/DDBJ databases">
        <title>Comparative genomic studies on the polysaccharide-degrading batcterial strains of the Flammeovirga genus.</title>
        <authorList>
            <person name="Zewei F."/>
            <person name="Zheng Z."/>
            <person name="Yu L."/>
            <person name="Ruyue G."/>
            <person name="Yanhong M."/>
            <person name="Yuanyuan C."/>
            <person name="Jingyan G."/>
            <person name="Wenjun H."/>
        </authorList>
    </citation>
    <scope>NUCLEOTIDE SEQUENCE [LARGE SCALE GENOMIC DNA]</scope>
    <source>
        <strain evidence="9 10">YS10</strain>
    </source>
</reference>
<evidence type="ECO:0000256" key="2">
    <source>
        <dbReference type="ARBA" id="ARBA00022801"/>
    </source>
</evidence>
<feature type="domain" description="Beta-mannosidase-like galactose-binding" evidence="8">
    <location>
        <begin position="95"/>
        <end position="257"/>
    </location>
</feature>
<keyword evidence="10" id="KW-1185">Reference proteome</keyword>
<evidence type="ECO:0000256" key="3">
    <source>
        <dbReference type="ARBA" id="ARBA00023295"/>
    </source>
</evidence>
<feature type="domain" description="Glycoside hydrolase family 2 immunoglobulin-like beta-sandwich" evidence="5">
    <location>
        <begin position="267"/>
        <end position="382"/>
    </location>
</feature>
<dbReference type="Gene3D" id="2.60.120.260">
    <property type="entry name" value="Galactose-binding domain-like"/>
    <property type="match status" value="1"/>
</dbReference>
<evidence type="ECO:0000259" key="5">
    <source>
        <dbReference type="Pfam" id="PF00703"/>
    </source>
</evidence>
<evidence type="ECO:0008006" key="11">
    <source>
        <dbReference type="Google" id="ProtNLM"/>
    </source>
</evidence>
<dbReference type="InterPro" id="IPR054593">
    <property type="entry name" value="Beta-mannosidase-like_N2"/>
</dbReference>
<dbReference type="Gene3D" id="3.20.20.80">
    <property type="entry name" value="Glycosidases"/>
    <property type="match status" value="1"/>
</dbReference>
<keyword evidence="4" id="KW-0732">Signal</keyword>
<dbReference type="InterPro" id="IPR017853">
    <property type="entry name" value="GH"/>
</dbReference>
<dbReference type="Pfam" id="PF00703">
    <property type="entry name" value="Glyco_hydro_2"/>
    <property type="match status" value="1"/>
</dbReference>
<comment type="similarity">
    <text evidence="1">Belongs to the glycosyl hydrolase 2 family.</text>
</comment>
<feature type="signal peptide" evidence="4">
    <location>
        <begin position="1"/>
        <end position="19"/>
    </location>
</feature>
<evidence type="ECO:0000256" key="1">
    <source>
        <dbReference type="ARBA" id="ARBA00007401"/>
    </source>
</evidence>
<dbReference type="Pfam" id="PF22666">
    <property type="entry name" value="Glyco_hydro_2_N2"/>
    <property type="match status" value="1"/>
</dbReference>
<evidence type="ECO:0000259" key="6">
    <source>
        <dbReference type="Pfam" id="PF02836"/>
    </source>
</evidence>
<evidence type="ECO:0000259" key="8">
    <source>
        <dbReference type="Pfam" id="PF22666"/>
    </source>
</evidence>
<dbReference type="InterPro" id="IPR006103">
    <property type="entry name" value="Glyco_hydro_2_cat"/>
</dbReference>
<dbReference type="SUPFAM" id="SSF49303">
    <property type="entry name" value="beta-Galactosidase/glucuronidase domain"/>
    <property type="match status" value="3"/>
</dbReference>
<dbReference type="PANTHER" id="PTHR43536:SF1">
    <property type="entry name" value="MANNOSYLGLYCOPROTEIN ENDO-BETA-MANNOSIDASE"/>
    <property type="match status" value="1"/>
</dbReference>
<gene>
    <name evidence="9" type="ORF">KM029_23750</name>
</gene>
<dbReference type="Proteomes" id="UP000682802">
    <property type="component" value="Chromosome 2"/>
</dbReference>
<feature type="domain" description="Exo-beta-D-glucosaminidase Ig-fold" evidence="7">
    <location>
        <begin position="837"/>
        <end position="937"/>
    </location>
</feature>
<dbReference type="InterPro" id="IPR013783">
    <property type="entry name" value="Ig-like_fold"/>
</dbReference>
<keyword evidence="3" id="KW-0326">Glycosidase</keyword>
<protein>
    <recommendedName>
        <fullName evidence="11">Exo-1,4-beta-D-glucosaminidase</fullName>
    </recommendedName>
</protein>
<organism evidence="9 10">
    <name type="scientific">Flammeovirga kamogawensis</name>
    <dbReference type="NCBI Taxonomy" id="373891"/>
    <lineage>
        <taxon>Bacteria</taxon>
        <taxon>Pseudomonadati</taxon>
        <taxon>Bacteroidota</taxon>
        <taxon>Cytophagia</taxon>
        <taxon>Cytophagales</taxon>
        <taxon>Flammeovirgaceae</taxon>
        <taxon>Flammeovirga</taxon>
    </lineage>
</organism>
<dbReference type="InterPro" id="IPR008979">
    <property type="entry name" value="Galactose-bd-like_sf"/>
</dbReference>
<feature type="chain" id="PRO_5047546109" description="Exo-1,4-beta-D-glucosaminidase" evidence="4">
    <location>
        <begin position="20"/>
        <end position="946"/>
    </location>
</feature>
<dbReference type="EMBL" id="CP076129">
    <property type="protein sequence ID" value="QWG09621.1"/>
    <property type="molecule type" value="Genomic_DNA"/>
</dbReference>
<evidence type="ECO:0000256" key="4">
    <source>
        <dbReference type="SAM" id="SignalP"/>
    </source>
</evidence>
<dbReference type="PANTHER" id="PTHR43536">
    <property type="entry name" value="MANNOSYLGLYCOPROTEIN ENDO-BETA-MANNOSIDASE"/>
    <property type="match status" value="1"/>
</dbReference>
<dbReference type="Pfam" id="PF02836">
    <property type="entry name" value="Glyco_hydro_2_C"/>
    <property type="match status" value="1"/>
</dbReference>
<proteinExistence type="inferred from homology"/>
<evidence type="ECO:0000313" key="9">
    <source>
        <dbReference type="EMBL" id="QWG09621.1"/>
    </source>
</evidence>
<dbReference type="SUPFAM" id="SSF51445">
    <property type="entry name" value="(Trans)glycosidases"/>
    <property type="match status" value="1"/>
</dbReference>
<dbReference type="InterPro" id="IPR041351">
    <property type="entry name" value="Ig_GlcNase"/>
</dbReference>
<evidence type="ECO:0000313" key="10">
    <source>
        <dbReference type="Proteomes" id="UP000682802"/>
    </source>
</evidence>
<keyword evidence="2" id="KW-0378">Hydrolase</keyword>